<dbReference type="Proteomes" id="UP000333828">
    <property type="component" value="Unassembled WGS sequence"/>
</dbReference>
<accession>A0A5E4UCM4</accession>
<dbReference type="AlphaFoldDB" id="A0A5E4UCM4"/>
<dbReference type="SUPFAM" id="SSF56529">
    <property type="entry name" value="FAH"/>
    <property type="match status" value="1"/>
</dbReference>
<sequence>MLRCAASPDRYRNGKRMKLWTRFKTAHGRIGFGLLKGDQILEHRGSLYDAPIATGATIARDSVDLLCPCEPSKIVALWNNYHALGAKLGKAAPSHPLFLIKPATTLLGPNEVIRRPAAYAGKIVFEGELGIVIGKRTSNVSVEAARDHILGYTLVNDVTAAEIIGEDENFAQWTRAKGYDTFGCIGPVIAQDFDWREAELVTQLDGTERQRYPLADMIFNPWEQVSRISQDMTLLPGDVIAVGTSVGVGSMKEGQLVEVSIDGLGTLANRMG</sequence>
<dbReference type="GO" id="GO:0018773">
    <property type="term" value="F:acetylpyruvate hydrolase activity"/>
    <property type="evidence" value="ECO:0007669"/>
    <property type="project" value="TreeGrafter"/>
</dbReference>
<proteinExistence type="predicted"/>
<dbReference type="Pfam" id="PF01557">
    <property type="entry name" value="FAA_hydrolase"/>
    <property type="match status" value="1"/>
</dbReference>
<dbReference type="EC" id="4.3.2.3" evidence="4"/>
<evidence type="ECO:0000256" key="1">
    <source>
        <dbReference type="ARBA" id="ARBA00022723"/>
    </source>
</evidence>
<dbReference type="PANTHER" id="PTHR11820:SF7">
    <property type="entry name" value="ACYLPYRUVASE FAHD1, MITOCHONDRIAL"/>
    <property type="match status" value="1"/>
</dbReference>
<keyword evidence="1" id="KW-0479">Metal-binding</keyword>
<dbReference type="InterPro" id="IPR036663">
    <property type="entry name" value="Fumarylacetoacetase_C_sf"/>
</dbReference>
<reference evidence="4 5" key="1">
    <citation type="submission" date="2019-08" db="EMBL/GenBank/DDBJ databases">
        <authorList>
            <person name="Peeters C."/>
        </authorList>
    </citation>
    <scope>NUCLEOTIDE SEQUENCE [LARGE SCALE GENOMIC DNA]</scope>
    <source>
        <strain evidence="4 5">LMG 31115</strain>
    </source>
</reference>
<dbReference type="EMBL" id="CABPSI010000002">
    <property type="protein sequence ID" value="VVD96574.1"/>
    <property type="molecule type" value="Genomic_DNA"/>
</dbReference>
<name>A0A5E4UCM4_9BURK</name>
<organism evidence="4 5">
    <name type="scientific">Pandoraea iniqua</name>
    <dbReference type="NCBI Taxonomy" id="2508288"/>
    <lineage>
        <taxon>Bacteria</taxon>
        <taxon>Pseudomonadati</taxon>
        <taxon>Pseudomonadota</taxon>
        <taxon>Betaproteobacteria</taxon>
        <taxon>Burkholderiales</taxon>
        <taxon>Burkholderiaceae</taxon>
        <taxon>Pandoraea</taxon>
    </lineage>
</organism>
<keyword evidence="4" id="KW-0456">Lyase</keyword>
<dbReference type="InterPro" id="IPR011234">
    <property type="entry name" value="Fumarylacetoacetase-like_C"/>
</dbReference>
<feature type="domain" description="Rv2993c-like N-terminal" evidence="3">
    <location>
        <begin position="20"/>
        <end position="68"/>
    </location>
</feature>
<gene>
    <name evidence="4" type="ORF">PIN31115_01878</name>
</gene>
<dbReference type="GO" id="GO:0050385">
    <property type="term" value="F:ureidoglycolate lyase activity"/>
    <property type="evidence" value="ECO:0007669"/>
    <property type="project" value="UniProtKB-EC"/>
</dbReference>
<dbReference type="PANTHER" id="PTHR11820">
    <property type="entry name" value="ACYLPYRUVASE"/>
    <property type="match status" value="1"/>
</dbReference>
<dbReference type="Gene3D" id="3.90.850.10">
    <property type="entry name" value="Fumarylacetoacetase-like, C-terminal domain"/>
    <property type="match status" value="1"/>
</dbReference>
<dbReference type="GO" id="GO:0046872">
    <property type="term" value="F:metal ion binding"/>
    <property type="evidence" value="ECO:0007669"/>
    <property type="project" value="UniProtKB-KW"/>
</dbReference>
<dbReference type="Pfam" id="PF10370">
    <property type="entry name" value="Rv2993c-like_N"/>
    <property type="match status" value="1"/>
</dbReference>
<evidence type="ECO:0000313" key="4">
    <source>
        <dbReference type="EMBL" id="VVD96574.1"/>
    </source>
</evidence>
<keyword evidence="5" id="KW-1185">Reference proteome</keyword>
<evidence type="ECO:0000259" key="2">
    <source>
        <dbReference type="Pfam" id="PF01557"/>
    </source>
</evidence>
<dbReference type="InterPro" id="IPR018833">
    <property type="entry name" value="Rv2993c-like_N"/>
</dbReference>
<evidence type="ECO:0000259" key="3">
    <source>
        <dbReference type="Pfam" id="PF10370"/>
    </source>
</evidence>
<evidence type="ECO:0000313" key="5">
    <source>
        <dbReference type="Proteomes" id="UP000333828"/>
    </source>
</evidence>
<protein>
    <submittedName>
        <fullName evidence="4">Ureidoglycolate lyase</fullName>
        <ecNumber evidence="4">4.3.2.3</ecNumber>
    </submittedName>
</protein>
<feature type="domain" description="Fumarylacetoacetase-like C-terminal" evidence="2">
    <location>
        <begin position="73"/>
        <end position="270"/>
    </location>
</feature>